<organism evidence="4 5">
    <name type="scientific">Tripterygium wilfordii</name>
    <name type="common">Thunder God vine</name>
    <dbReference type="NCBI Taxonomy" id="458696"/>
    <lineage>
        <taxon>Eukaryota</taxon>
        <taxon>Viridiplantae</taxon>
        <taxon>Streptophyta</taxon>
        <taxon>Embryophyta</taxon>
        <taxon>Tracheophyta</taxon>
        <taxon>Spermatophyta</taxon>
        <taxon>Magnoliopsida</taxon>
        <taxon>eudicotyledons</taxon>
        <taxon>Gunneridae</taxon>
        <taxon>Pentapetalae</taxon>
        <taxon>rosids</taxon>
        <taxon>fabids</taxon>
        <taxon>Celastrales</taxon>
        <taxon>Celastraceae</taxon>
        <taxon>Tripterygium</taxon>
    </lineage>
</organism>
<feature type="region of interest" description="Disordered" evidence="2">
    <location>
        <begin position="135"/>
        <end position="197"/>
    </location>
</feature>
<dbReference type="FunCoup" id="A0A7J7D7V5">
    <property type="interactions" value="17"/>
</dbReference>
<feature type="domain" description="RING-type" evidence="3">
    <location>
        <begin position="787"/>
        <end position="826"/>
    </location>
</feature>
<dbReference type="InterPro" id="IPR001841">
    <property type="entry name" value="Znf_RING"/>
</dbReference>
<dbReference type="Proteomes" id="UP000593562">
    <property type="component" value="Unassembled WGS sequence"/>
</dbReference>
<dbReference type="GO" id="GO:0008270">
    <property type="term" value="F:zinc ion binding"/>
    <property type="evidence" value="ECO:0007669"/>
    <property type="project" value="UniProtKB-KW"/>
</dbReference>
<keyword evidence="1" id="KW-0479">Metal-binding</keyword>
<feature type="region of interest" description="Disordered" evidence="2">
    <location>
        <begin position="345"/>
        <end position="433"/>
    </location>
</feature>
<dbReference type="PANTHER" id="PTHR47820:SF3">
    <property type="entry name" value="OS07G0499800 PROTEIN"/>
    <property type="match status" value="1"/>
</dbReference>
<feature type="compositionally biased region" description="Acidic residues" evidence="2">
    <location>
        <begin position="604"/>
        <end position="615"/>
    </location>
</feature>
<evidence type="ECO:0000256" key="2">
    <source>
        <dbReference type="SAM" id="MobiDB-lite"/>
    </source>
</evidence>
<dbReference type="PROSITE" id="PS50089">
    <property type="entry name" value="ZF_RING_2"/>
    <property type="match status" value="1"/>
</dbReference>
<feature type="compositionally biased region" description="Polar residues" evidence="2">
    <location>
        <begin position="466"/>
        <end position="478"/>
    </location>
</feature>
<feature type="compositionally biased region" description="Polar residues" evidence="2">
    <location>
        <begin position="173"/>
        <end position="197"/>
    </location>
</feature>
<feature type="compositionally biased region" description="Basic and acidic residues" evidence="2">
    <location>
        <begin position="146"/>
        <end position="167"/>
    </location>
</feature>
<dbReference type="InterPro" id="IPR013083">
    <property type="entry name" value="Znf_RING/FYVE/PHD"/>
</dbReference>
<feature type="compositionally biased region" description="Polar residues" evidence="2">
    <location>
        <begin position="222"/>
        <end position="238"/>
    </location>
</feature>
<comment type="caution">
    <text evidence="4">The sequence shown here is derived from an EMBL/GenBank/DDBJ whole genome shotgun (WGS) entry which is preliminary data.</text>
</comment>
<reference evidence="4 5" key="1">
    <citation type="journal article" date="2020" name="Nat. Commun.">
        <title>Genome of Tripterygium wilfordii and identification of cytochrome P450 involved in triptolide biosynthesis.</title>
        <authorList>
            <person name="Tu L."/>
            <person name="Su P."/>
            <person name="Zhang Z."/>
            <person name="Gao L."/>
            <person name="Wang J."/>
            <person name="Hu T."/>
            <person name="Zhou J."/>
            <person name="Zhang Y."/>
            <person name="Zhao Y."/>
            <person name="Liu Y."/>
            <person name="Song Y."/>
            <person name="Tong Y."/>
            <person name="Lu Y."/>
            <person name="Yang J."/>
            <person name="Xu C."/>
            <person name="Jia M."/>
            <person name="Peters R.J."/>
            <person name="Huang L."/>
            <person name="Gao W."/>
        </authorList>
    </citation>
    <scope>NUCLEOTIDE SEQUENCE [LARGE SCALE GENOMIC DNA]</scope>
    <source>
        <strain evidence="5">cv. XIE 37</strain>
        <tissue evidence="4">Leaf</tissue>
    </source>
</reference>
<feature type="compositionally biased region" description="Acidic residues" evidence="2">
    <location>
        <begin position="479"/>
        <end position="490"/>
    </location>
</feature>
<proteinExistence type="predicted"/>
<dbReference type="SUPFAM" id="SSF57850">
    <property type="entry name" value="RING/U-box"/>
    <property type="match status" value="1"/>
</dbReference>
<evidence type="ECO:0000256" key="1">
    <source>
        <dbReference type="PROSITE-ProRule" id="PRU00175"/>
    </source>
</evidence>
<name>A0A7J7D7V5_TRIWF</name>
<feature type="region of interest" description="Disordered" evidence="2">
    <location>
        <begin position="217"/>
        <end position="238"/>
    </location>
</feature>
<evidence type="ECO:0000259" key="3">
    <source>
        <dbReference type="PROSITE" id="PS50089"/>
    </source>
</evidence>
<sequence length="838" mass="95729">MASSQVEYVSSAPFGCVLRDHKRRERCGRESAAAAFEKNLKQLVHNCISVYPDSSNDDNSRQNRNMSISNKIEKTEENPIGSRHARILDRWRQAREMVSNNIETRRTQEAESTGAQNLGASSLVQMWEARLHRSNIIKRPSSGTEEPSRTHETFDSADERLETRTNNDESLTEWESQSDRTAQSEPPTLLQSRSSDAGESERVVRIADIIRRLADRKDNEQHSISACNSPSRWLSSGSDQTEVRGALTQIVCSPKIRGRQAFNDLLIQMERDRQQELCTLGERQVVSRFTQRGRIQSMLRLRFLQRGMAIQDQLRTKTQASPQLSRLKQGSGIVYLRERFNGAVEQGMTARSGTATPKSPDRETINSLENAPTCKRLSKDSQPHDVSASEQQGKASEEYSLSILKRLSEDSRPDDVSASVQPGTAPEEHSVSWRSEISKALHEVAGPSSDVEWQETSVEYGILTSQGRAETTGSLNESNDTEVEEEQEADEPLEFLDSTYDWFSDIARPRSFWEDRRQAWYEEMLSSSSENEEIRRLLERRTVSSFLSSDFRDRMDQLMTCHAQRQMDTMGNQEDEDDNDYSRERMHQLMLAIQRHTQQVDSQEGGEDNDDYNDENEAGVQMQEQEAGREARGQEEAEGLSEEEDEEGEGGIDEVEEQREELESSQSLQMHFPSPFRSWSDRSHEISDDSDQAASISSQQHPQFLSYNQQNQRCSSSTNHPLLEMELICNLRGHMVQMQREMLELRKSIQSCMEMQMQCQNSMKQEVHSVQGEANNSLDRALKNRRCCICYEMQVDSLLYRCGHMCTCLKCAHELQWSSGKCPVCRAPIDDVVRAFLD</sequence>
<feature type="compositionally biased region" description="Acidic residues" evidence="2">
    <location>
        <begin position="636"/>
        <end position="660"/>
    </location>
</feature>
<feature type="region of interest" description="Disordered" evidence="2">
    <location>
        <begin position="466"/>
        <end position="490"/>
    </location>
</feature>
<protein>
    <submittedName>
        <fullName evidence="4">RING/U-box superfamily protein</fullName>
    </submittedName>
</protein>
<evidence type="ECO:0000313" key="5">
    <source>
        <dbReference type="Proteomes" id="UP000593562"/>
    </source>
</evidence>
<feature type="region of interest" description="Disordered" evidence="2">
    <location>
        <begin position="596"/>
        <end position="615"/>
    </location>
</feature>
<keyword evidence="1" id="KW-0863">Zinc-finger</keyword>
<keyword evidence="5" id="KW-1185">Reference proteome</keyword>
<dbReference type="EMBL" id="JAAARO010000009">
    <property type="protein sequence ID" value="KAF5742394.1"/>
    <property type="molecule type" value="Genomic_DNA"/>
</dbReference>
<accession>A0A7J7D7V5</accession>
<dbReference type="InParanoid" id="A0A7J7D7V5"/>
<keyword evidence="1" id="KW-0862">Zinc</keyword>
<dbReference type="AlphaFoldDB" id="A0A7J7D7V5"/>
<dbReference type="PANTHER" id="PTHR47820">
    <property type="entry name" value="BNAC05G24000D PROTEIN"/>
    <property type="match status" value="1"/>
</dbReference>
<dbReference type="Pfam" id="PF13920">
    <property type="entry name" value="zf-C3HC4_3"/>
    <property type="match status" value="1"/>
</dbReference>
<feature type="compositionally biased region" description="Basic and acidic residues" evidence="2">
    <location>
        <begin position="406"/>
        <end position="415"/>
    </location>
</feature>
<feature type="compositionally biased region" description="Basic and acidic residues" evidence="2">
    <location>
        <begin position="626"/>
        <end position="635"/>
    </location>
</feature>
<gene>
    <name evidence="4" type="ORF">HS088_TW09G00442</name>
</gene>
<feature type="region of interest" description="Disordered" evidence="2">
    <location>
        <begin position="620"/>
        <end position="700"/>
    </location>
</feature>
<dbReference type="CDD" id="cd16647">
    <property type="entry name" value="mRING-HC-C3HC5_NEU1"/>
    <property type="match status" value="1"/>
</dbReference>
<feature type="region of interest" description="Disordered" evidence="2">
    <location>
        <begin position="52"/>
        <end position="80"/>
    </location>
</feature>
<evidence type="ECO:0000313" key="4">
    <source>
        <dbReference type="EMBL" id="KAF5742394.1"/>
    </source>
</evidence>
<dbReference type="Gene3D" id="3.30.40.10">
    <property type="entry name" value="Zinc/RING finger domain, C3HC4 (zinc finger)"/>
    <property type="match status" value="1"/>
</dbReference>